<protein>
    <submittedName>
        <fullName evidence="1">SusD/RagB family nutrient-binding outer membrane lipoprotein</fullName>
    </submittedName>
</protein>
<comment type="caution">
    <text evidence="1">The sequence shown here is derived from an EMBL/GenBank/DDBJ whole genome shotgun (WGS) entry which is preliminary data.</text>
</comment>
<proteinExistence type="predicted"/>
<dbReference type="EMBL" id="WVHT01000001">
    <property type="protein sequence ID" value="MXV49881.1"/>
    <property type="molecule type" value="Genomic_DNA"/>
</dbReference>
<dbReference type="AlphaFoldDB" id="A0A7K1Y642"/>
<dbReference type="RefSeq" id="WP_160843045.1">
    <property type="nucleotide sequence ID" value="NZ_WVHT01000001.1"/>
</dbReference>
<accession>A0A7K1Y642</accession>
<dbReference type="Gene3D" id="1.25.40.390">
    <property type="match status" value="1"/>
</dbReference>
<keyword evidence="1" id="KW-0449">Lipoprotein</keyword>
<reference evidence="1 2" key="1">
    <citation type="submission" date="2019-11" db="EMBL/GenBank/DDBJ databases">
        <title>Pedobacter sp. HMF7647 Genome sequencing and assembly.</title>
        <authorList>
            <person name="Kang H."/>
            <person name="Kim H."/>
            <person name="Joh K."/>
        </authorList>
    </citation>
    <scope>NUCLEOTIDE SEQUENCE [LARGE SCALE GENOMIC DNA]</scope>
    <source>
        <strain evidence="1 2">HMF7647</strain>
    </source>
</reference>
<name>A0A7K1Y642_9SPHI</name>
<dbReference type="Proteomes" id="UP000466586">
    <property type="component" value="Unassembled WGS sequence"/>
</dbReference>
<evidence type="ECO:0000313" key="2">
    <source>
        <dbReference type="Proteomes" id="UP000466586"/>
    </source>
</evidence>
<keyword evidence="2" id="KW-1185">Reference proteome</keyword>
<dbReference type="InterPro" id="IPR041662">
    <property type="entry name" value="SusD-like_2"/>
</dbReference>
<evidence type="ECO:0000313" key="1">
    <source>
        <dbReference type="EMBL" id="MXV49881.1"/>
    </source>
</evidence>
<dbReference type="PROSITE" id="PS51257">
    <property type="entry name" value="PROKAR_LIPOPROTEIN"/>
    <property type="match status" value="1"/>
</dbReference>
<dbReference type="SUPFAM" id="SSF48452">
    <property type="entry name" value="TPR-like"/>
    <property type="match status" value="1"/>
</dbReference>
<dbReference type="Pfam" id="PF12771">
    <property type="entry name" value="SusD-like_2"/>
    <property type="match status" value="1"/>
</dbReference>
<organism evidence="1 2">
    <name type="scientific">Hufsiella arboris</name>
    <dbReference type="NCBI Taxonomy" id="2695275"/>
    <lineage>
        <taxon>Bacteria</taxon>
        <taxon>Pseudomonadati</taxon>
        <taxon>Bacteroidota</taxon>
        <taxon>Sphingobacteriia</taxon>
        <taxon>Sphingobacteriales</taxon>
        <taxon>Sphingobacteriaceae</taxon>
        <taxon>Hufsiella</taxon>
    </lineage>
</organism>
<sequence>MKKIISIIALSLTIGVAGCKKDFLDLETNPNTPSTASPQLLLSGALVTTANLFNVPTTNTGAISLTTQSYVSTTGVWMGYWTSSGNYVPSSVLNTNNFTNANYQIFTPFFLNATNYNNLANTAGSDPSADYYVSVANIMKAYVFQELVDTYNNVPYTEAFKGLEDITPAYDKGEAIYDDLLKQLDASIARIKGSSASVSAAFKTADVSFKGDMTKWIKFANTLKLRIVLRQWLALPAKQAALASAIASTSGDGYIDDTFQAIVNPGYTNDDANGLRQSPFYVAYAFNAAGAISLPGDYYKANAYVISKLKATNDPRIERLYTHPSVGAPPAGSAPGTPNDFFGNIYGSSAPKNNAGTSSIGPGLLKGFNMDAVLLSSSESLFLQAEAADKGLIAGSAQSFYERGITASFVTLGVADAVTAAAAYYAQPIVNVGWAASDDKLQAIINQKWTALNGYGNMEAYNEYRRTGFPLDVPVSTQSAQPVIPTRLFYPQSEYQQNGENATAEGTINQFSSKIFWAK</sequence>
<dbReference type="InterPro" id="IPR011990">
    <property type="entry name" value="TPR-like_helical_dom_sf"/>
</dbReference>
<gene>
    <name evidence="1" type="ORF">GS399_02780</name>
</gene>